<proteinExistence type="predicted"/>
<dbReference type="PROSITE" id="PS50835">
    <property type="entry name" value="IG_LIKE"/>
    <property type="match status" value="1"/>
</dbReference>
<dbReference type="InterPro" id="IPR026870">
    <property type="entry name" value="Zinc_ribbon_dom"/>
</dbReference>
<keyword evidence="2" id="KW-1133">Transmembrane helix</keyword>
<dbReference type="RefSeq" id="WP_201369001.1">
    <property type="nucleotide sequence ID" value="NZ_BNJG01000001.1"/>
</dbReference>
<protein>
    <recommendedName>
        <fullName evidence="3">Ig-like domain-containing protein</fullName>
    </recommendedName>
</protein>
<feature type="compositionally biased region" description="Polar residues" evidence="1">
    <location>
        <begin position="96"/>
        <end position="112"/>
    </location>
</feature>
<feature type="region of interest" description="Disordered" evidence="1">
    <location>
        <begin position="57"/>
        <end position="165"/>
    </location>
</feature>
<feature type="domain" description="Ig-like" evidence="3">
    <location>
        <begin position="382"/>
        <end position="510"/>
    </location>
</feature>
<dbReference type="Pfam" id="PF13240">
    <property type="entry name" value="Zn_Ribbon_1"/>
    <property type="match status" value="1"/>
</dbReference>
<sequence length="510" mass="52427">MSRCIYCGAENPEDARFCGICGRSGQDEQNITATERYEPAEGEQTLILPEGLASKAQIKSEGRQEEPPLEEGIPPIGIGGSGQGSTQVPGAPGTPQAPQMTSAPGTPSTPQPAANAAAKFSANTHTSQGASTASQHAQSVSHEGTAPNTQAQHTGATHAQAGQTAAQHTMVHTAIKGGTSAATKVIVIIVAAIVVATGSVGAFAFARQNQHPQETSKHASSTTTQHNTGVSSQVGPNTFIITGALNGTLANVQYTSCEYASHMDGTGYYLRVVGTLNNQPYSLFLEVINASRPGTYTYPTATSSQPKPLLDFENDPGTQTWITDGSTGHGNIVINNDGLSGTLAAVDIPGNKGESGKKISITGNWHCQGSFKATPALTPTTPPVTANIFTVSGAVNGTLTITNYLTCGMTPNGSAVAMLATGTLNGETYHLNFLYPHYHGPGTYTDPSSPGNVTLNFNNSSQTWSTNGSDAQGSATVNRDNNSGTLNALTVPGVNGAAGSHITITGAWSC</sequence>
<dbReference type="InterPro" id="IPR007110">
    <property type="entry name" value="Ig-like_dom"/>
</dbReference>
<dbReference type="Proteomes" id="UP000654345">
    <property type="component" value="Unassembled WGS sequence"/>
</dbReference>
<keyword evidence="5" id="KW-1185">Reference proteome</keyword>
<evidence type="ECO:0000313" key="4">
    <source>
        <dbReference type="EMBL" id="GHO52056.1"/>
    </source>
</evidence>
<keyword evidence="2" id="KW-0472">Membrane</keyword>
<feature type="compositionally biased region" description="Polar residues" evidence="1">
    <location>
        <begin position="121"/>
        <end position="148"/>
    </location>
</feature>
<gene>
    <name evidence="4" type="ORF">KSB_05310</name>
</gene>
<evidence type="ECO:0000313" key="5">
    <source>
        <dbReference type="Proteomes" id="UP000654345"/>
    </source>
</evidence>
<comment type="caution">
    <text evidence="4">The sequence shown here is derived from an EMBL/GenBank/DDBJ whole genome shotgun (WGS) entry which is preliminary data.</text>
</comment>
<dbReference type="EMBL" id="BNJG01000001">
    <property type="protein sequence ID" value="GHO52056.1"/>
    <property type="molecule type" value="Genomic_DNA"/>
</dbReference>
<name>A0ABQ3UH65_9CHLR</name>
<evidence type="ECO:0000256" key="2">
    <source>
        <dbReference type="SAM" id="Phobius"/>
    </source>
</evidence>
<feature type="compositionally biased region" description="Low complexity" evidence="1">
    <location>
        <begin position="149"/>
        <end position="165"/>
    </location>
</feature>
<evidence type="ECO:0000259" key="3">
    <source>
        <dbReference type="PROSITE" id="PS50835"/>
    </source>
</evidence>
<feature type="region of interest" description="Disordered" evidence="1">
    <location>
        <begin position="211"/>
        <end position="231"/>
    </location>
</feature>
<keyword evidence="2" id="KW-0812">Transmembrane</keyword>
<feature type="transmembrane region" description="Helical" evidence="2">
    <location>
        <begin position="185"/>
        <end position="206"/>
    </location>
</feature>
<accession>A0ABQ3UH65</accession>
<evidence type="ECO:0000256" key="1">
    <source>
        <dbReference type="SAM" id="MobiDB-lite"/>
    </source>
</evidence>
<organism evidence="4 5">
    <name type="scientific">Ktedonobacter robiniae</name>
    <dbReference type="NCBI Taxonomy" id="2778365"/>
    <lineage>
        <taxon>Bacteria</taxon>
        <taxon>Bacillati</taxon>
        <taxon>Chloroflexota</taxon>
        <taxon>Ktedonobacteria</taxon>
        <taxon>Ktedonobacterales</taxon>
        <taxon>Ktedonobacteraceae</taxon>
        <taxon>Ktedonobacter</taxon>
    </lineage>
</organism>
<reference evidence="4 5" key="1">
    <citation type="journal article" date="2021" name="Int. J. Syst. Evol. Microbiol.">
        <title>Reticulibacter mediterranei gen. nov., sp. nov., within the new family Reticulibacteraceae fam. nov., and Ktedonospora formicarum gen. nov., sp. nov., Ktedonobacter robiniae sp. nov., Dictyobacter formicarum sp. nov. and Dictyobacter arantiisoli sp. nov., belonging to the class Ktedonobacteria.</title>
        <authorList>
            <person name="Yabe S."/>
            <person name="Zheng Y."/>
            <person name="Wang C.M."/>
            <person name="Sakai Y."/>
            <person name="Abe K."/>
            <person name="Yokota A."/>
            <person name="Donadio S."/>
            <person name="Cavaletti L."/>
            <person name="Monciardini P."/>
        </authorList>
    </citation>
    <scope>NUCLEOTIDE SEQUENCE [LARGE SCALE GENOMIC DNA]</scope>
    <source>
        <strain evidence="4 5">SOSP1-30</strain>
    </source>
</reference>